<keyword evidence="2" id="KW-0285">Flavoprotein</keyword>
<dbReference type="PANTHER" id="PTHR43735">
    <property type="entry name" value="APOPTOSIS-INDUCING FACTOR 1"/>
    <property type="match status" value="1"/>
</dbReference>
<name>A0ABR3W1S9_9PEZI</name>
<evidence type="ECO:0000313" key="8">
    <source>
        <dbReference type="Proteomes" id="UP001586593"/>
    </source>
</evidence>
<evidence type="ECO:0000313" key="7">
    <source>
        <dbReference type="EMBL" id="KAL1851041.1"/>
    </source>
</evidence>
<dbReference type="PRINTS" id="PR00368">
    <property type="entry name" value="FADPNR"/>
</dbReference>
<reference evidence="7 8" key="1">
    <citation type="journal article" date="2024" name="Commun. Biol.">
        <title>Comparative genomic analysis of thermophilic fungi reveals convergent evolutionary adaptations and gene losses.</title>
        <authorList>
            <person name="Steindorff A.S."/>
            <person name="Aguilar-Pontes M.V."/>
            <person name="Robinson A.J."/>
            <person name="Andreopoulos B."/>
            <person name="LaButti K."/>
            <person name="Kuo A."/>
            <person name="Mondo S."/>
            <person name="Riley R."/>
            <person name="Otillar R."/>
            <person name="Haridas S."/>
            <person name="Lipzen A."/>
            <person name="Grimwood J."/>
            <person name="Schmutz J."/>
            <person name="Clum A."/>
            <person name="Reid I.D."/>
            <person name="Moisan M.C."/>
            <person name="Butler G."/>
            <person name="Nguyen T.T.M."/>
            <person name="Dewar K."/>
            <person name="Conant G."/>
            <person name="Drula E."/>
            <person name="Henrissat B."/>
            <person name="Hansel C."/>
            <person name="Singer S."/>
            <person name="Hutchinson M.I."/>
            <person name="de Vries R.P."/>
            <person name="Natvig D.O."/>
            <person name="Powell A.J."/>
            <person name="Tsang A."/>
            <person name="Grigoriev I.V."/>
        </authorList>
    </citation>
    <scope>NUCLEOTIDE SEQUENCE [LARGE SCALE GENOMIC DNA]</scope>
    <source>
        <strain evidence="7 8">ATCC 24622</strain>
    </source>
</reference>
<keyword evidence="4" id="KW-0560">Oxidoreductase</keyword>
<keyword evidence="5" id="KW-0812">Transmembrane</keyword>
<comment type="similarity">
    <text evidence="1">Belongs to the FAD-dependent oxidoreductase family.</text>
</comment>
<comment type="caution">
    <text evidence="7">The sequence shown here is derived from an EMBL/GenBank/DDBJ whole genome shotgun (WGS) entry which is preliminary data.</text>
</comment>
<keyword evidence="8" id="KW-1185">Reference proteome</keyword>
<evidence type="ECO:0000256" key="5">
    <source>
        <dbReference type="SAM" id="Phobius"/>
    </source>
</evidence>
<sequence length="392" mass="41781">MAETRTVVILGGSIAGLHIAHYLLKRRIANLKVVLVTKNSHFYWNLASVRAIIPGQIQDDQILQPIATALARYPAASYELVIGTAESSDFTAKTVTVAPLDGSGMRTIHYDHLVLATGARYRTEPQTATTSTAPADVPWKASGTYEELRALLHDTANRIANAQTIVVAGAGPTGVEIAGELGYEYGPRNTKRGGNPKNIILLTADAEILGGDAIAKRARAELQKLGVTVRTGTRVNGTRVTAEGQTEVLVQEGNPIPADVYLPTLGQVPNSDFLPRDYVSERGYVNVDQFFRVDGAESVWALGDIVSKPRAGFFITQTQAAGVGKNLVAVLHGGQPSRIKEPPVDILACSVGRSRGVGRAGAVQLPSVLVWGVKGRHLGLPRLRSYIDGSVA</sequence>
<keyword evidence="5" id="KW-1133">Transmembrane helix</keyword>
<dbReference type="SUPFAM" id="SSF51905">
    <property type="entry name" value="FAD/NAD(P)-binding domain"/>
    <property type="match status" value="1"/>
</dbReference>
<proteinExistence type="inferred from homology"/>
<protein>
    <recommendedName>
        <fullName evidence="6">FAD/NAD(P)-binding domain-containing protein</fullName>
    </recommendedName>
</protein>
<dbReference type="Proteomes" id="UP001586593">
    <property type="component" value="Unassembled WGS sequence"/>
</dbReference>
<keyword evidence="3" id="KW-0274">FAD</keyword>
<dbReference type="InterPro" id="IPR023753">
    <property type="entry name" value="FAD/NAD-binding_dom"/>
</dbReference>
<evidence type="ECO:0000256" key="1">
    <source>
        <dbReference type="ARBA" id="ARBA00006442"/>
    </source>
</evidence>
<gene>
    <name evidence="7" type="ORF">VTK73DRAFT_9553</name>
</gene>
<dbReference type="Gene3D" id="3.50.50.100">
    <property type="match status" value="1"/>
</dbReference>
<keyword evidence="5" id="KW-0472">Membrane</keyword>
<evidence type="ECO:0000259" key="6">
    <source>
        <dbReference type="Pfam" id="PF07992"/>
    </source>
</evidence>
<dbReference type="InterPro" id="IPR036188">
    <property type="entry name" value="FAD/NAD-bd_sf"/>
</dbReference>
<feature type="domain" description="FAD/NAD(P)-binding" evidence="6">
    <location>
        <begin position="6"/>
        <end position="309"/>
    </location>
</feature>
<accession>A0ABR3W1S9</accession>
<dbReference type="PANTHER" id="PTHR43735:SF3">
    <property type="entry name" value="FERROPTOSIS SUPPRESSOR PROTEIN 1"/>
    <property type="match status" value="1"/>
</dbReference>
<dbReference type="Pfam" id="PF07992">
    <property type="entry name" value="Pyr_redox_2"/>
    <property type="match status" value="1"/>
</dbReference>
<organism evidence="7 8">
    <name type="scientific">Phialemonium thermophilum</name>
    <dbReference type="NCBI Taxonomy" id="223376"/>
    <lineage>
        <taxon>Eukaryota</taxon>
        <taxon>Fungi</taxon>
        <taxon>Dikarya</taxon>
        <taxon>Ascomycota</taxon>
        <taxon>Pezizomycotina</taxon>
        <taxon>Sordariomycetes</taxon>
        <taxon>Sordariomycetidae</taxon>
        <taxon>Cephalothecales</taxon>
        <taxon>Cephalothecaceae</taxon>
        <taxon>Phialemonium</taxon>
    </lineage>
</organism>
<dbReference type="EMBL" id="JAZHXJ010000803">
    <property type="protein sequence ID" value="KAL1851041.1"/>
    <property type="molecule type" value="Genomic_DNA"/>
</dbReference>
<evidence type="ECO:0000256" key="3">
    <source>
        <dbReference type="ARBA" id="ARBA00022827"/>
    </source>
</evidence>
<feature type="transmembrane region" description="Helical" evidence="5">
    <location>
        <begin position="6"/>
        <end position="24"/>
    </location>
</feature>
<evidence type="ECO:0000256" key="2">
    <source>
        <dbReference type="ARBA" id="ARBA00022630"/>
    </source>
</evidence>
<evidence type="ECO:0000256" key="4">
    <source>
        <dbReference type="ARBA" id="ARBA00023002"/>
    </source>
</evidence>